<dbReference type="Gene3D" id="3.40.190.10">
    <property type="entry name" value="Periplasmic binding protein-like II"/>
    <property type="match status" value="1"/>
</dbReference>
<dbReference type="InterPro" id="IPR039424">
    <property type="entry name" value="SBP_5"/>
</dbReference>
<evidence type="ECO:0000313" key="3">
    <source>
        <dbReference type="EMBL" id="AOS47708.1"/>
    </source>
</evidence>
<dbReference type="CDD" id="cd00995">
    <property type="entry name" value="PBP2_NikA_DppA_OppA_like"/>
    <property type="match status" value="1"/>
</dbReference>
<evidence type="ECO:0000313" key="4">
    <source>
        <dbReference type="Proteomes" id="UP000095214"/>
    </source>
</evidence>
<dbReference type="PIRSF" id="PIRSF002741">
    <property type="entry name" value="MppA"/>
    <property type="match status" value="1"/>
</dbReference>
<dbReference type="Gene3D" id="3.10.105.10">
    <property type="entry name" value="Dipeptide-binding Protein, Domain 3"/>
    <property type="match status" value="1"/>
</dbReference>
<sequence>MNLKKAWLAVPAAAALALTACSGGGGGSNASGGSSDGIVTVNGSEPQNTLLPGMTSENGGGRILTALFSGLVRYDNSGKTVLDVAESIEPNEDNTVWTIKLHNDRKFSDGTPVKASNFIGAWNLVTSEKQVQAAFFDFFQGTDDEGNGEITGLEASDEYTFTATLKQPTADFRDRLGYSAYAPLPDSTLADPDNGGEHPVGNGPYKVDGENAWEHNVQIKMVPNENYVGDTPAKNKGLTMVFYTSLDAAYQDLLSNNLDVLDAVPNAAFSTYESELKGRTANQPYAGIQCFTIPQWLPHFTGEEGRLRRQAISMAVDRDSITKTIFNGTRTAATDFTSPTLPTYSDKLSGNEVLAYNPDKAKELWAQADAITPWDGTFKLSYNSDGGHKEWVDATVNSIKNTLGIDAEGNPYPDFKSLLAAEDDQSITGAFRAGWMADYPNPYNFLQPLYQTKAASNKGDYSNTEFDSLMTQASSAATPEDSAKFLQQAQEILLTDLPSIPLWYPNTNGGWSANVDNVSFDWHGQAVYQDITKK</sequence>
<dbReference type="RefSeq" id="WP_009744222.1">
    <property type="nucleotide sequence ID" value="NZ_CP017298.1"/>
</dbReference>
<name>A0A1D8B3I2_9ACTO</name>
<proteinExistence type="predicted"/>
<keyword evidence="4" id="KW-1185">Reference proteome</keyword>
<dbReference type="GO" id="GO:0042597">
    <property type="term" value="C:periplasmic space"/>
    <property type="evidence" value="ECO:0007669"/>
    <property type="project" value="UniProtKB-ARBA"/>
</dbReference>
<keyword evidence="1" id="KW-0732">Signal</keyword>
<dbReference type="GO" id="GO:0015833">
    <property type="term" value="P:peptide transport"/>
    <property type="evidence" value="ECO:0007669"/>
    <property type="project" value="TreeGrafter"/>
</dbReference>
<dbReference type="GO" id="GO:1904680">
    <property type="term" value="F:peptide transmembrane transporter activity"/>
    <property type="evidence" value="ECO:0007669"/>
    <property type="project" value="TreeGrafter"/>
</dbReference>
<feature type="signal peptide" evidence="1">
    <location>
        <begin position="1"/>
        <end position="22"/>
    </location>
</feature>
<dbReference type="PANTHER" id="PTHR30290:SF83">
    <property type="entry name" value="ABC TRANSPORTER SUBSTRATE-BINDING PROTEIN"/>
    <property type="match status" value="1"/>
</dbReference>
<dbReference type="PANTHER" id="PTHR30290">
    <property type="entry name" value="PERIPLASMIC BINDING COMPONENT OF ABC TRANSPORTER"/>
    <property type="match status" value="1"/>
</dbReference>
<gene>
    <name evidence="3" type="ORF">BH719_07505</name>
</gene>
<feature type="domain" description="Solute-binding protein family 5" evidence="2">
    <location>
        <begin position="81"/>
        <end position="456"/>
    </location>
</feature>
<dbReference type="InterPro" id="IPR030678">
    <property type="entry name" value="Peptide/Ni-bd"/>
</dbReference>
<dbReference type="EMBL" id="CP017298">
    <property type="protein sequence ID" value="AOS47708.1"/>
    <property type="molecule type" value="Genomic_DNA"/>
</dbReference>
<feature type="chain" id="PRO_5038981304" evidence="1">
    <location>
        <begin position="23"/>
        <end position="534"/>
    </location>
</feature>
<organism evidence="3 4">
    <name type="scientific">Pauljensenia hongkongensis</name>
    <dbReference type="NCBI Taxonomy" id="178339"/>
    <lineage>
        <taxon>Bacteria</taxon>
        <taxon>Bacillati</taxon>
        <taxon>Actinomycetota</taxon>
        <taxon>Actinomycetes</taxon>
        <taxon>Actinomycetales</taxon>
        <taxon>Actinomycetaceae</taxon>
        <taxon>Pauljensenia</taxon>
    </lineage>
</organism>
<accession>A0A1D8B3I2</accession>
<dbReference type="Pfam" id="PF00496">
    <property type="entry name" value="SBP_bac_5"/>
    <property type="match status" value="1"/>
</dbReference>
<dbReference type="Gene3D" id="3.90.76.10">
    <property type="entry name" value="Dipeptide-binding Protein, Domain 1"/>
    <property type="match status" value="1"/>
</dbReference>
<evidence type="ECO:0000256" key="1">
    <source>
        <dbReference type="SAM" id="SignalP"/>
    </source>
</evidence>
<dbReference type="AlphaFoldDB" id="A0A1D8B3I2"/>
<dbReference type="KEGG" id="phon:BH719_07505"/>
<dbReference type="Proteomes" id="UP000095214">
    <property type="component" value="Chromosome"/>
</dbReference>
<dbReference type="STRING" id="178339.BH719_07505"/>
<dbReference type="InterPro" id="IPR000914">
    <property type="entry name" value="SBP_5_dom"/>
</dbReference>
<dbReference type="GO" id="GO:0043190">
    <property type="term" value="C:ATP-binding cassette (ABC) transporter complex"/>
    <property type="evidence" value="ECO:0007669"/>
    <property type="project" value="InterPro"/>
</dbReference>
<dbReference type="PROSITE" id="PS51257">
    <property type="entry name" value="PROKAR_LIPOPROTEIN"/>
    <property type="match status" value="1"/>
</dbReference>
<evidence type="ECO:0000259" key="2">
    <source>
        <dbReference type="Pfam" id="PF00496"/>
    </source>
</evidence>
<dbReference type="OrthoDB" id="9046151at2"/>
<protein>
    <submittedName>
        <fullName evidence="3">ABC transporter substrate-binding protein</fullName>
    </submittedName>
</protein>
<reference evidence="3 4" key="1">
    <citation type="submission" date="2016-09" db="EMBL/GenBank/DDBJ databases">
        <title>Complete genome sequence of Actinomyces hongkongensis HKU8.</title>
        <authorList>
            <person name="Gao Y.-X."/>
            <person name="Zhou Y.-Y."/>
            <person name="Xie Y."/>
            <person name="Wang M."/>
            <person name="Wang S.-J."/>
            <person name="Shen S.-G."/>
        </authorList>
    </citation>
    <scope>NUCLEOTIDE SEQUENCE [LARGE SCALE GENOMIC DNA]</scope>
    <source>
        <strain evidence="3 4">HKU8</strain>
    </source>
</reference>
<dbReference type="SUPFAM" id="SSF53850">
    <property type="entry name" value="Periplasmic binding protein-like II"/>
    <property type="match status" value="1"/>
</dbReference>